<dbReference type="Gene3D" id="3.40.50.1220">
    <property type="entry name" value="TPP-binding domain"/>
    <property type="match status" value="1"/>
</dbReference>
<feature type="binding site" evidence="4">
    <location>
        <position position="285"/>
    </location>
    <ligand>
        <name>FAD</name>
        <dbReference type="ChEBI" id="CHEBI:57692"/>
    </ligand>
</feature>
<dbReference type="SUPFAM" id="SSF52467">
    <property type="entry name" value="DHS-like NAD/FAD-binding domain"/>
    <property type="match status" value="1"/>
</dbReference>
<name>A0A7C4Q5D1_9CHLR</name>
<reference evidence="6" key="1">
    <citation type="journal article" date="2020" name="mSystems">
        <title>Genome- and Community-Level Interaction Insights into Carbon Utilization and Element Cycling Functions of Hydrothermarchaeota in Hydrothermal Sediment.</title>
        <authorList>
            <person name="Zhou Z."/>
            <person name="Liu Y."/>
            <person name="Xu W."/>
            <person name="Pan J."/>
            <person name="Luo Z.H."/>
            <person name="Li M."/>
        </authorList>
    </citation>
    <scope>NUCLEOTIDE SEQUENCE [LARGE SCALE GENOMIC DNA]</scope>
    <source>
        <strain evidence="6">SpSt-556</strain>
    </source>
</reference>
<dbReference type="FunFam" id="3.40.50.1220:FF:000004">
    <property type="entry name" value="Electron transfer flavoprotein"/>
    <property type="match status" value="1"/>
</dbReference>
<evidence type="ECO:0000256" key="4">
    <source>
        <dbReference type="PIRSR" id="PIRSR000089-1"/>
    </source>
</evidence>
<feature type="binding site" evidence="4">
    <location>
        <position position="207"/>
    </location>
    <ligand>
        <name>FAD</name>
        <dbReference type="ChEBI" id="CHEBI:57692"/>
    </ligand>
</feature>
<accession>A0A7C4Q5D1</accession>
<keyword evidence="2" id="KW-0813">Transport</keyword>
<dbReference type="EMBL" id="DSXR01000128">
    <property type="protein sequence ID" value="HGS88509.1"/>
    <property type="molecule type" value="Genomic_DNA"/>
</dbReference>
<dbReference type="InterPro" id="IPR001308">
    <property type="entry name" value="ETF_a/FixB"/>
</dbReference>
<feature type="binding site" evidence="4">
    <location>
        <begin position="232"/>
        <end position="233"/>
    </location>
    <ligand>
        <name>FAD</name>
        <dbReference type="ChEBI" id="CHEBI:57692"/>
    </ligand>
</feature>
<sequence>MSDQNQIFVISEEVSLIGELVSAARQLNNDGFSTIAAVVIGDQSDVQRVGSFAVDQIYWIEQVPEGYLVEDVFLTLWELVNQHKPTVVLIGATTSGRLICGRLAARLDVSAITDVRSFEQVKDGLAARHMIFAGGAERLERPRRLPVLFTIAKGQFEADIVQSHTAPQVIPVPFRLPEKRAILRERKDLPPLSVNLAEAKRVICLGRGIAHQEDVAQVEQLAQVLGAEIACTRPLSEGLGWLPRERYIGISGAYIKSDLYLGLGVSGQVQHTIGITNARVVVAVNRDPDAPIFKQADYGIVADLYEVVPALIQGLHEA</sequence>
<dbReference type="SUPFAM" id="SSF52402">
    <property type="entry name" value="Adenine nucleotide alpha hydrolases-like"/>
    <property type="match status" value="1"/>
</dbReference>
<dbReference type="InterPro" id="IPR014730">
    <property type="entry name" value="ETF_a/b_N"/>
</dbReference>
<dbReference type="GO" id="GO:0009055">
    <property type="term" value="F:electron transfer activity"/>
    <property type="evidence" value="ECO:0007669"/>
    <property type="project" value="InterPro"/>
</dbReference>
<dbReference type="Pfam" id="PF01012">
    <property type="entry name" value="ETF"/>
    <property type="match status" value="1"/>
</dbReference>
<dbReference type="Pfam" id="PF00766">
    <property type="entry name" value="ETF_alpha"/>
    <property type="match status" value="1"/>
</dbReference>
<evidence type="ECO:0000256" key="1">
    <source>
        <dbReference type="ARBA" id="ARBA00005817"/>
    </source>
</evidence>
<keyword evidence="3" id="KW-0285">Flavoprotein</keyword>
<dbReference type="InterPro" id="IPR014729">
    <property type="entry name" value="Rossmann-like_a/b/a_fold"/>
</dbReference>
<keyword evidence="4" id="KW-0274">FAD</keyword>
<dbReference type="GO" id="GO:0033539">
    <property type="term" value="P:fatty acid beta-oxidation using acyl-CoA dehydrogenase"/>
    <property type="evidence" value="ECO:0007669"/>
    <property type="project" value="TreeGrafter"/>
</dbReference>
<comment type="cofactor">
    <cofactor evidence="4">
        <name>FAD</name>
        <dbReference type="ChEBI" id="CHEBI:57692"/>
    </cofactor>
    <text evidence="4">Binds 1 FAD per dimer.</text>
</comment>
<dbReference type="AlphaFoldDB" id="A0A7C4Q5D1"/>
<evidence type="ECO:0000256" key="3">
    <source>
        <dbReference type="ARBA" id="ARBA00022630"/>
    </source>
</evidence>
<dbReference type="InterPro" id="IPR014731">
    <property type="entry name" value="ETF_asu_C"/>
</dbReference>
<evidence type="ECO:0000256" key="2">
    <source>
        <dbReference type="ARBA" id="ARBA00022448"/>
    </source>
</evidence>
<dbReference type="PANTHER" id="PTHR43153">
    <property type="entry name" value="ELECTRON TRANSFER FLAVOPROTEIN ALPHA"/>
    <property type="match status" value="1"/>
</dbReference>
<evidence type="ECO:0000259" key="5">
    <source>
        <dbReference type="SMART" id="SM00893"/>
    </source>
</evidence>
<proteinExistence type="inferred from homology"/>
<dbReference type="PANTHER" id="PTHR43153:SF1">
    <property type="entry name" value="ELECTRON TRANSFER FLAVOPROTEIN SUBUNIT ALPHA, MITOCHONDRIAL"/>
    <property type="match status" value="1"/>
</dbReference>
<organism evidence="6">
    <name type="scientific">Bellilinea caldifistulae</name>
    <dbReference type="NCBI Taxonomy" id="360411"/>
    <lineage>
        <taxon>Bacteria</taxon>
        <taxon>Bacillati</taxon>
        <taxon>Chloroflexota</taxon>
        <taxon>Anaerolineae</taxon>
        <taxon>Anaerolineales</taxon>
        <taxon>Anaerolineaceae</taxon>
        <taxon>Bellilinea</taxon>
    </lineage>
</organism>
<gene>
    <name evidence="6" type="ORF">ENT17_12975</name>
</gene>
<feature type="domain" description="Electron transfer flavoprotein alpha/beta-subunit N-terminal" evidence="5">
    <location>
        <begin position="7"/>
        <end position="185"/>
    </location>
</feature>
<dbReference type="PIRSF" id="PIRSF000089">
    <property type="entry name" value="Electra_flavoP_a"/>
    <property type="match status" value="1"/>
</dbReference>
<dbReference type="SMART" id="SM00893">
    <property type="entry name" value="ETF"/>
    <property type="match status" value="1"/>
</dbReference>
<dbReference type="Gene3D" id="3.40.50.620">
    <property type="entry name" value="HUPs"/>
    <property type="match status" value="1"/>
</dbReference>
<dbReference type="InterPro" id="IPR029035">
    <property type="entry name" value="DHS-like_NAD/FAD-binding_dom"/>
</dbReference>
<protein>
    <submittedName>
        <fullName evidence="6">Electron transfer flavoprotein subunit alpha/FixB family protein</fullName>
    </submittedName>
</protein>
<comment type="similarity">
    <text evidence="1">Belongs to the ETF alpha-subunit/FixB family.</text>
</comment>
<evidence type="ECO:0000313" key="6">
    <source>
        <dbReference type="EMBL" id="HGS88509.1"/>
    </source>
</evidence>
<comment type="caution">
    <text evidence="6">The sequence shown here is derived from an EMBL/GenBank/DDBJ whole genome shotgun (WGS) entry which is preliminary data.</text>
</comment>
<dbReference type="GO" id="GO:0050660">
    <property type="term" value="F:flavin adenine dinucleotide binding"/>
    <property type="evidence" value="ECO:0007669"/>
    <property type="project" value="InterPro"/>
</dbReference>
<feature type="binding site" evidence="4">
    <location>
        <begin position="264"/>
        <end position="271"/>
    </location>
    <ligand>
        <name>FAD</name>
        <dbReference type="ChEBI" id="CHEBI:57692"/>
    </ligand>
</feature>